<feature type="binding site" evidence="4">
    <location>
        <begin position="27"/>
        <end position="34"/>
    </location>
    <ligand>
        <name>ATP</name>
        <dbReference type="ChEBI" id="CHEBI:30616"/>
    </ligand>
</feature>
<dbReference type="InterPro" id="IPR027417">
    <property type="entry name" value="P-loop_NTPase"/>
</dbReference>
<dbReference type="PANTHER" id="PTHR19877">
    <property type="entry name" value="EUKARYOTIC TRANSLATION INITIATION FACTOR 3 SUBUNIT I"/>
    <property type="match status" value="1"/>
</dbReference>
<dbReference type="SUPFAM" id="SSF52540">
    <property type="entry name" value="P-loop containing nucleoside triphosphate hydrolases"/>
    <property type="match status" value="1"/>
</dbReference>
<dbReference type="InterPro" id="IPR036322">
    <property type="entry name" value="WD40_repeat_dom_sf"/>
</dbReference>
<reference evidence="6 7" key="1">
    <citation type="submission" date="2022-03" db="EMBL/GenBank/DDBJ databases">
        <authorList>
            <person name="Macdonald S."/>
            <person name="Ahmed S."/>
            <person name="Newling K."/>
        </authorList>
    </citation>
    <scope>NUCLEOTIDE SEQUENCE [LARGE SCALE GENOMIC DNA]</scope>
</reference>
<dbReference type="GO" id="GO:0003774">
    <property type="term" value="F:cytoskeletal motor activity"/>
    <property type="evidence" value="ECO:0007669"/>
    <property type="project" value="UniProtKB-UniRule"/>
</dbReference>
<name>A0ABC8KLH1_ERUVS</name>
<keyword evidence="4" id="KW-0067">ATP-binding</keyword>
<dbReference type="EMBL" id="CAKOAT010254043">
    <property type="protein sequence ID" value="CAH8358825.1"/>
    <property type="molecule type" value="Genomic_DNA"/>
</dbReference>
<keyword evidence="7" id="KW-1185">Reference proteome</keyword>
<evidence type="ECO:0000256" key="2">
    <source>
        <dbReference type="ARBA" id="ARBA00022737"/>
    </source>
</evidence>
<dbReference type="AlphaFoldDB" id="A0ABC8KLH1"/>
<evidence type="ECO:0000259" key="5">
    <source>
        <dbReference type="PROSITE" id="PS50067"/>
    </source>
</evidence>
<dbReference type="GO" id="GO:0005524">
    <property type="term" value="F:ATP binding"/>
    <property type="evidence" value="ECO:0007669"/>
    <property type="project" value="UniProtKB-UniRule"/>
</dbReference>
<evidence type="ECO:0000313" key="6">
    <source>
        <dbReference type="EMBL" id="CAH8358825.1"/>
    </source>
</evidence>
<evidence type="ECO:0000256" key="1">
    <source>
        <dbReference type="ARBA" id="ARBA00022574"/>
    </source>
</evidence>
<gene>
    <name evidence="6" type="ORF">ERUC_LOCUS24581</name>
</gene>
<organism evidence="6 7">
    <name type="scientific">Eruca vesicaria subsp. sativa</name>
    <name type="common">Garden rocket</name>
    <name type="synonym">Eruca sativa</name>
    <dbReference type="NCBI Taxonomy" id="29727"/>
    <lineage>
        <taxon>Eukaryota</taxon>
        <taxon>Viridiplantae</taxon>
        <taxon>Streptophyta</taxon>
        <taxon>Embryophyta</taxon>
        <taxon>Tracheophyta</taxon>
        <taxon>Spermatophyta</taxon>
        <taxon>Magnoliopsida</taxon>
        <taxon>eudicotyledons</taxon>
        <taxon>Gunneridae</taxon>
        <taxon>Pentapetalae</taxon>
        <taxon>rosids</taxon>
        <taxon>malvids</taxon>
        <taxon>Brassicales</taxon>
        <taxon>Brassicaceae</taxon>
        <taxon>Brassiceae</taxon>
        <taxon>Eruca</taxon>
    </lineage>
</organism>
<dbReference type="Proteomes" id="UP001642260">
    <property type="component" value="Unassembled WGS sequence"/>
</dbReference>
<comment type="similarity">
    <text evidence="4">Belongs to the TRAFAC class myosin-kinesin ATPase superfamily. Kinesin family.</text>
</comment>
<comment type="caution">
    <text evidence="6">The sequence shown here is derived from an EMBL/GenBank/DDBJ whole genome shotgun (WGS) entry which is preliminary data.</text>
</comment>
<protein>
    <recommendedName>
        <fullName evidence="5">Kinesin motor domain-containing protein</fullName>
    </recommendedName>
</protein>
<dbReference type="InterPro" id="IPR001752">
    <property type="entry name" value="Kinesin_motor_dom"/>
</dbReference>
<dbReference type="Gene3D" id="3.40.850.10">
    <property type="entry name" value="Kinesin motor domain"/>
    <property type="match status" value="1"/>
</dbReference>
<proteinExistence type="inferred from homology"/>
<keyword evidence="1" id="KW-0853">WD repeat</keyword>
<keyword evidence="2" id="KW-0677">Repeat</keyword>
<feature type="domain" description="Kinesin motor" evidence="5">
    <location>
        <begin position="1"/>
        <end position="120"/>
    </location>
</feature>
<evidence type="ECO:0000256" key="4">
    <source>
        <dbReference type="PROSITE-ProRule" id="PRU00283"/>
    </source>
</evidence>
<dbReference type="PANTHER" id="PTHR19877:SF9">
    <property type="entry name" value="EUKARYOTIC TRANSLATION INITIATION FACTOR 3 SUBUNIT I"/>
    <property type="match status" value="1"/>
</dbReference>
<dbReference type="Pfam" id="PF00225">
    <property type="entry name" value="Kinesin"/>
    <property type="match status" value="1"/>
</dbReference>
<dbReference type="InterPro" id="IPR036961">
    <property type="entry name" value="Kinesin_motor_dom_sf"/>
</dbReference>
<dbReference type="SUPFAM" id="SSF50978">
    <property type="entry name" value="WD40 repeat-like"/>
    <property type="match status" value="1"/>
</dbReference>
<evidence type="ECO:0000256" key="3">
    <source>
        <dbReference type="ARBA" id="ARBA00023175"/>
    </source>
</evidence>
<keyword evidence="3 4" id="KW-0505">Motor protein</keyword>
<keyword evidence="4" id="KW-0547">Nucleotide-binding</keyword>
<dbReference type="PROSITE" id="PS50067">
    <property type="entry name" value="KINESIN_MOTOR_2"/>
    <property type="match status" value="1"/>
</dbReference>
<evidence type="ECO:0000313" key="7">
    <source>
        <dbReference type="Proteomes" id="UP001642260"/>
    </source>
</evidence>
<accession>A0ABC8KLH1</accession>
<sequence>MDVYDVATRPVVKAAMEGLSGTVFAYGVTSSGKTHTMHRKRINKAVWGPLNQTIVSGGEDTVLRISDAETGELLKESDAEVDHKNTITLLSKAVDDSHFITGSLGKTAKASVRHENVDSS</sequence>